<dbReference type="Pfam" id="PF23358">
    <property type="entry name" value="OST48_MD"/>
    <property type="match status" value="1"/>
</dbReference>
<evidence type="ECO:0000259" key="10">
    <source>
        <dbReference type="Pfam" id="PF03345"/>
    </source>
</evidence>
<evidence type="ECO:0000313" key="12">
    <source>
        <dbReference type="EMBL" id="KNE62745.1"/>
    </source>
</evidence>
<sequence length="495" mass="52953">MPRPLLIVSAAALLLAVVAHAALAKSLTGDRVLAVLDAPADADKYSTLLDGLKERGFNVQVESVTSKSAQLFSYGERTADHLLLLTTKPLTNGMAPKSVIHFVNAGGNALIATTKGLSTSHRDLAGEFGIDFEDALLTDEFYGDRNATSVIASSRIVAPAAIIGTGKAAQVAYRGIGHTVVATDNPYLLPVLDANPTSVGGKRVAGEKVRLVSAMQAANNARVALVGSLDVLADEFMAADRRIHAAAPQFGGASTDKLSNAAFATELLQWTFQEKAVVRAVAPAHHHVGGTEQHDMYRIKDEIVFNITLQEWTGTAWHAHLTDTLQFSATMLHPYVRHRMPLALTTAHSAVYSTFVHLPDVYGVYTFAATCNEPGYSHVEHKQLVSIRPYRHNEYPRYLPVAWPYYVGAYSHMAAFVVFAALWLSRTPVKAAVGEAASKKEVATSAVEELLREEEEEKVAAKGSSTAVAPAVAAAAAKEGRAPGSGKAKRRNRAG</sequence>
<evidence type="ECO:0000256" key="6">
    <source>
        <dbReference type="ARBA" id="ARBA00022989"/>
    </source>
</evidence>
<comment type="function">
    <text evidence="8">Subunit of the oligosaccharyl transferase (OST) complex that catalyzes the initial transfer of a defined glycan (Glc(3)Man(9)GlcNAc(2) in eukaryotes) from the lipid carrier dolichol-pyrophosphate to an asparagine residue within an Asn-X-Ser/Thr consensus motif in nascent polypeptide chains, the first step in protein N-glycosylation. N-glycosylation occurs cotranslationally and the complex associates with the Sec61 complex at the channel-forming translocon complex that mediates protein translocation across the endoplasmic reticulum (ER).</text>
</comment>
<proteinExistence type="inferred from homology"/>
<evidence type="ECO:0000256" key="7">
    <source>
        <dbReference type="ARBA" id="ARBA00023136"/>
    </source>
</evidence>
<evidence type="ECO:0000256" key="2">
    <source>
        <dbReference type="ARBA" id="ARBA00004922"/>
    </source>
</evidence>
<keyword evidence="4 8" id="KW-0812">Transmembrane</keyword>
<evidence type="ECO:0000256" key="3">
    <source>
        <dbReference type="ARBA" id="ARBA00008743"/>
    </source>
</evidence>
<feature type="chain" id="PRO_5005394240" description="Dolichyl-diphosphooligosaccharide--protein glycosyltransferase subunit WBP1" evidence="8">
    <location>
        <begin position="25"/>
        <end position="495"/>
    </location>
</feature>
<protein>
    <recommendedName>
        <fullName evidence="8">Dolichyl-diphosphooligosaccharide--protein glycosyltransferase subunit WBP1</fullName>
        <shortName evidence="8">Oligosaccharyl transferase subunit WBP1</shortName>
    </recommendedName>
</protein>
<dbReference type="InterPro" id="IPR055459">
    <property type="entry name" value="OST48_MD"/>
</dbReference>
<dbReference type="eggNOG" id="KOG2754">
    <property type="taxonomic scope" value="Eukaryota"/>
</dbReference>
<dbReference type="Proteomes" id="UP000054350">
    <property type="component" value="Unassembled WGS sequence"/>
</dbReference>
<keyword evidence="7 8" id="KW-0472">Membrane</keyword>
<evidence type="ECO:0000256" key="4">
    <source>
        <dbReference type="ARBA" id="ARBA00022692"/>
    </source>
</evidence>
<dbReference type="InterPro" id="IPR055457">
    <property type="entry name" value="OST48_N"/>
</dbReference>
<comment type="subunit">
    <text evidence="8">Component of the oligosaccharyltransferase (OST) complex.</text>
</comment>
<evidence type="ECO:0000256" key="1">
    <source>
        <dbReference type="ARBA" id="ARBA00004479"/>
    </source>
</evidence>
<comment type="subcellular location">
    <subcellularLocation>
        <location evidence="8">Endoplasmic reticulum membrane</location>
        <topology evidence="8">Single-pass type I membrane protein</topology>
    </subcellularLocation>
    <subcellularLocation>
        <location evidence="1">Membrane</location>
        <topology evidence="1">Single-pass type I membrane protein</topology>
    </subcellularLocation>
</comment>
<dbReference type="GO" id="GO:0018279">
    <property type="term" value="P:protein N-linked glycosylation via asparagine"/>
    <property type="evidence" value="ECO:0007669"/>
    <property type="project" value="UniProtKB-UniRule"/>
</dbReference>
<keyword evidence="6 8" id="KW-1133">Transmembrane helix</keyword>
<dbReference type="VEuPathDB" id="FungiDB:AMAG_07931"/>
<dbReference type="PANTHER" id="PTHR10830:SF0">
    <property type="entry name" value="DOLICHYL-DIPHOSPHOOLIGOSACCHARIDE--PROTEIN GLYCOSYLTRANSFERASE 48 KDA SUBUNIT"/>
    <property type="match status" value="1"/>
</dbReference>
<name>A0A0L0SK04_ALLM3</name>
<dbReference type="AlphaFoldDB" id="A0A0L0SK04"/>
<dbReference type="PANTHER" id="PTHR10830">
    <property type="entry name" value="DOLICHYL-DIPHOSPHOOLIGOSACCHARIDE--PROTEIN GLYCOSYLTRANSFERASE 48 KDA SUBUNIT"/>
    <property type="match status" value="1"/>
</dbReference>
<gene>
    <name evidence="12" type="ORF">AMAG_07931</name>
</gene>
<accession>A0A0L0SK04</accession>
<comment type="similarity">
    <text evidence="3 8">Belongs to the DDOST 48 kDa subunit family.</text>
</comment>
<feature type="signal peptide" evidence="8">
    <location>
        <begin position="1"/>
        <end position="24"/>
    </location>
</feature>
<feature type="transmembrane region" description="Helical" evidence="8">
    <location>
        <begin position="403"/>
        <end position="424"/>
    </location>
</feature>
<dbReference type="EMBL" id="GG745340">
    <property type="protein sequence ID" value="KNE62745.1"/>
    <property type="molecule type" value="Genomic_DNA"/>
</dbReference>
<evidence type="ECO:0000256" key="9">
    <source>
        <dbReference type="SAM" id="MobiDB-lite"/>
    </source>
</evidence>
<comment type="pathway">
    <text evidence="2 8">Protein modification; protein glycosylation.</text>
</comment>
<evidence type="ECO:0000256" key="5">
    <source>
        <dbReference type="ARBA" id="ARBA00022824"/>
    </source>
</evidence>
<organism evidence="12 13">
    <name type="scientific">Allomyces macrogynus (strain ATCC 38327)</name>
    <name type="common">Allomyces javanicus var. macrogynus</name>
    <dbReference type="NCBI Taxonomy" id="578462"/>
    <lineage>
        <taxon>Eukaryota</taxon>
        <taxon>Fungi</taxon>
        <taxon>Fungi incertae sedis</taxon>
        <taxon>Blastocladiomycota</taxon>
        <taxon>Blastocladiomycetes</taxon>
        <taxon>Blastocladiales</taxon>
        <taxon>Blastocladiaceae</taxon>
        <taxon>Allomyces</taxon>
    </lineage>
</organism>
<dbReference type="STRING" id="578462.A0A0L0SK04"/>
<evidence type="ECO:0000259" key="11">
    <source>
        <dbReference type="Pfam" id="PF23358"/>
    </source>
</evidence>
<evidence type="ECO:0000313" key="13">
    <source>
        <dbReference type="Proteomes" id="UP000054350"/>
    </source>
</evidence>
<dbReference type="Pfam" id="PF03345">
    <property type="entry name" value="OST48_N"/>
    <property type="match status" value="1"/>
</dbReference>
<keyword evidence="13" id="KW-1185">Reference proteome</keyword>
<dbReference type="UniPathway" id="UPA00378"/>
<feature type="domain" description="OST48 N-terminal" evidence="10">
    <location>
        <begin position="31"/>
        <end position="271"/>
    </location>
</feature>
<keyword evidence="8" id="KW-0732">Signal</keyword>
<dbReference type="OMA" id="AHDEYPR"/>
<dbReference type="OrthoDB" id="29105at2759"/>
<dbReference type="GO" id="GO:0008250">
    <property type="term" value="C:oligosaccharyltransferase complex"/>
    <property type="evidence" value="ECO:0007669"/>
    <property type="project" value="TreeGrafter"/>
</dbReference>
<feature type="domain" description="OST48 middle" evidence="11">
    <location>
        <begin position="285"/>
        <end position="425"/>
    </location>
</feature>
<keyword evidence="5 8" id="KW-0256">Endoplasmic reticulum</keyword>
<dbReference type="InterPro" id="IPR005013">
    <property type="entry name" value="DDOST_48_kDa_subunit"/>
</dbReference>
<feature type="region of interest" description="Disordered" evidence="9">
    <location>
        <begin position="472"/>
        <end position="495"/>
    </location>
</feature>
<reference evidence="12 13" key="1">
    <citation type="submission" date="2009-11" db="EMBL/GenBank/DDBJ databases">
        <title>Annotation of Allomyces macrogynus ATCC 38327.</title>
        <authorList>
            <consortium name="The Broad Institute Genome Sequencing Platform"/>
            <person name="Russ C."/>
            <person name="Cuomo C."/>
            <person name="Burger G."/>
            <person name="Gray M.W."/>
            <person name="Holland P.W.H."/>
            <person name="King N."/>
            <person name="Lang F.B.F."/>
            <person name="Roger A.J."/>
            <person name="Ruiz-Trillo I."/>
            <person name="Young S.K."/>
            <person name="Zeng Q."/>
            <person name="Gargeya S."/>
            <person name="Fitzgerald M."/>
            <person name="Haas B."/>
            <person name="Abouelleil A."/>
            <person name="Alvarado L."/>
            <person name="Arachchi H.M."/>
            <person name="Berlin A."/>
            <person name="Chapman S.B."/>
            <person name="Gearin G."/>
            <person name="Goldberg J."/>
            <person name="Griggs A."/>
            <person name="Gujja S."/>
            <person name="Hansen M."/>
            <person name="Heiman D."/>
            <person name="Howarth C."/>
            <person name="Larimer J."/>
            <person name="Lui A."/>
            <person name="MacDonald P.J.P."/>
            <person name="McCowen C."/>
            <person name="Montmayeur A."/>
            <person name="Murphy C."/>
            <person name="Neiman D."/>
            <person name="Pearson M."/>
            <person name="Priest M."/>
            <person name="Roberts A."/>
            <person name="Saif S."/>
            <person name="Shea T."/>
            <person name="Sisk P."/>
            <person name="Stolte C."/>
            <person name="Sykes S."/>
            <person name="Wortman J."/>
            <person name="Nusbaum C."/>
            <person name="Birren B."/>
        </authorList>
    </citation>
    <scope>NUCLEOTIDE SEQUENCE [LARGE SCALE GENOMIC DNA]</scope>
    <source>
        <strain evidence="12 13">ATCC 38327</strain>
    </source>
</reference>
<reference evidence="13" key="2">
    <citation type="submission" date="2009-11" db="EMBL/GenBank/DDBJ databases">
        <title>The Genome Sequence of Allomyces macrogynus strain ATCC 38327.</title>
        <authorList>
            <consortium name="The Broad Institute Genome Sequencing Platform"/>
            <person name="Russ C."/>
            <person name="Cuomo C."/>
            <person name="Shea T."/>
            <person name="Young S.K."/>
            <person name="Zeng Q."/>
            <person name="Koehrsen M."/>
            <person name="Haas B."/>
            <person name="Borodovsky M."/>
            <person name="Guigo R."/>
            <person name="Alvarado L."/>
            <person name="Berlin A."/>
            <person name="Borenstein D."/>
            <person name="Chen Z."/>
            <person name="Engels R."/>
            <person name="Freedman E."/>
            <person name="Gellesch M."/>
            <person name="Goldberg J."/>
            <person name="Griggs A."/>
            <person name="Gujja S."/>
            <person name="Heiman D."/>
            <person name="Hepburn T."/>
            <person name="Howarth C."/>
            <person name="Jen D."/>
            <person name="Larson L."/>
            <person name="Lewis B."/>
            <person name="Mehta T."/>
            <person name="Park D."/>
            <person name="Pearson M."/>
            <person name="Roberts A."/>
            <person name="Saif S."/>
            <person name="Shenoy N."/>
            <person name="Sisk P."/>
            <person name="Stolte C."/>
            <person name="Sykes S."/>
            <person name="Walk T."/>
            <person name="White J."/>
            <person name="Yandava C."/>
            <person name="Burger G."/>
            <person name="Gray M.W."/>
            <person name="Holland P.W.H."/>
            <person name="King N."/>
            <person name="Lang F.B.F."/>
            <person name="Roger A.J."/>
            <person name="Ruiz-Trillo I."/>
            <person name="Lander E."/>
            <person name="Nusbaum C."/>
        </authorList>
    </citation>
    <scope>NUCLEOTIDE SEQUENCE [LARGE SCALE GENOMIC DNA]</scope>
    <source>
        <strain evidence="13">ATCC 38327</strain>
    </source>
</reference>
<evidence type="ECO:0000256" key="8">
    <source>
        <dbReference type="RuleBase" id="RU361142"/>
    </source>
</evidence>